<comment type="caution">
    <text evidence="2">The sequence shown here is derived from an EMBL/GenBank/DDBJ whole genome shotgun (WGS) entry which is preliminary data.</text>
</comment>
<keyword evidence="1" id="KW-0812">Transmembrane</keyword>
<evidence type="ECO:0000256" key="1">
    <source>
        <dbReference type="SAM" id="Phobius"/>
    </source>
</evidence>
<feature type="transmembrane region" description="Helical" evidence="1">
    <location>
        <begin position="218"/>
        <end position="239"/>
    </location>
</feature>
<keyword evidence="1" id="KW-0472">Membrane</keyword>
<organism evidence="2 3">
    <name type="scientific">Metaclostridioides mangenotii</name>
    <dbReference type="NCBI Taxonomy" id="1540"/>
    <lineage>
        <taxon>Bacteria</taxon>
        <taxon>Bacillati</taxon>
        <taxon>Bacillota</taxon>
        <taxon>Clostridia</taxon>
        <taxon>Peptostreptococcales</taxon>
        <taxon>Peptostreptococcaceae</taxon>
        <taxon>Metaclostridioides</taxon>
    </lineage>
</organism>
<dbReference type="EMBL" id="JAGGJX010000001">
    <property type="protein sequence ID" value="MBP1853996.1"/>
    <property type="molecule type" value="Genomic_DNA"/>
</dbReference>
<accession>A0ABS4E7S6</accession>
<dbReference type="Pfam" id="PF12730">
    <property type="entry name" value="ABC2_membrane_4"/>
    <property type="match status" value="1"/>
</dbReference>
<gene>
    <name evidence="2" type="ORF">J2Z43_000386</name>
</gene>
<dbReference type="PANTHER" id="PTHR37305:SF1">
    <property type="entry name" value="MEMBRANE PROTEIN"/>
    <property type="match status" value="1"/>
</dbReference>
<feature type="transmembrane region" description="Helical" evidence="1">
    <location>
        <begin position="105"/>
        <end position="129"/>
    </location>
</feature>
<dbReference type="Proteomes" id="UP000767291">
    <property type="component" value="Unassembled WGS sequence"/>
</dbReference>
<sequence length="245" mass="27664">MVNLVYCEILKLKRCKIFTLSLLSALVAPLMISGEIIKSKLDNPEKIVTFAQLFESTNLYIMMLFGLVLYGVIAAYLISREYSENTLKSIITVPIPKISFIFSKFITLFIWIILLTIISWIATIVFGFICGAESLRSQDIFTSIKAYLLGGVFLFLTSTPIFFITMYSKNIIAPIIFMISVVMANIMLSNSDLGVYFPWTTSYLLVSGVIDKYNTSHLTSYLIIAVTFIFGTIASLIYFEKDDIK</sequence>
<evidence type="ECO:0000313" key="2">
    <source>
        <dbReference type="EMBL" id="MBP1853996.1"/>
    </source>
</evidence>
<name>A0ABS4E7S6_9FIRM</name>
<evidence type="ECO:0000313" key="3">
    <source>
        <dbReference type="Proteomes" id="UP000767291"/>
    </source>
</evidence>
<protein>
    <submittedName>
        <fullName evidence="2">Bacitracin transport system permease protein</fullName>
    </submittedName>
</protein>
<proteinExistence type="predicted"/>
<dbReference type="PANTHER" id="PTHR37305">
    <property type="entry name" value="INTEGRAL MEMBRANE PROTEIN-RELATED"/>
    <property type="match status" value="1"/>
</dbReference>
<keyword evidence="1" id="KW-1133">Transmembrane helix</keyword>
<feature type="transmembrane region" description="Helical" evidence="1">
    <location>
        <begin position="57"/>
        <end position="78"/>
    </location>
</feature>
<feature type="transmembrane region" description="Helical" evidence="1">
    <location>
        <begin position="17"/>
        <end position="37"/>
    </location>
</feature>
<keyword evidence="3" id="KW-1185">Reference proteome</keyword>
<feature type="transmembrane region" description="Helical" evidence="1">
    <location>
        <begin position="171"/>
        <end position="188"/>
    </location>
</feature>
<dbReference type="CDD" id="cd21809">
    <property type="entry name" value="ABC-2_lan_permease-like"/>
    <property type="match status" value="1"/>
</dbReference>
<reference evidence="2 3" key="1">
    <citation type="submission" date="2021-03" db="EMBL/GenBank/DDBJ databases">
        <title>Genomic Encyclopedia of Type Strains, Phase IV (KMG-IV): sequencing the most valuable type-strain genomes for metagenomic binning, comparative biology and taxonomic classification.</title>
        <authorList>
            <person name="Goeker M."/>
        </authorList>
    </citation>
    <scope>NUCLEOTIDE SEQUENCE [LARGE SCALE GENOMIC DNA]</scope>
    <source>
        <strain evidence="2 3">DSM 1289</strain>
    </source>
</reference>
<dbReference type="RefSeq" id="WP_209455591.1">
    <property type="nucleotide sequence ID" value="NZ_BAAACS010000017.1"/>
</dbReference>
<feature type="transmembrane region" description="Helical" evidence="1">
    <location>
        <begin position="144"/>
        <end position="164"/>
    </location>
</feature>